<protein>
    <submittedName>
        <fullName evidence="1">Uncharacterized protein</fullName>
    </submittedName>
</protein>
<gene>
    <name evidence="1" type="ORF">HMPREF9081_2349</name>
</gene>
<dbReference type="Proteomes" id="UP000004067">
    <property type="component" value="Unassembled WGS sequence"/>
</dbReference>
<accession>F5RQ13</accession>
<name>F5RQ13_9FIRM</name>
<dbReference type="HOGENOM" id="CLU_3181678_0_0_9"/>
<dbReference type="AlphaFoldDB" id="F5RQ13"/>
<sequence>MFWREREKKVMKREFFSAGMGGKEGKRHKILNLRITDTICVYGEKL</sequence>
<dbReference type="EMBL" id="AFHQ01000057">
    <property type="protein sequence ID" value="EGK57345.1"/>
    <property type="molecule type" value="Genomic_DNA"/>
</dbReference>
<evidence type="ECO:0000313" key="2">
    <source>
        <dbReference type="Proteomes" id="UP000004067"/>
    </source>
</evidence>
<evidence type="ECO:0000313" key="1">
    <source>
        <dbReference type="EMBL" id="EGK57345.1"/>
    </source>
</evidence>
<dbReference type="STRING" id="888060.HMPREF9081_2349"/>
<proteinExistence type="predicted"/>
<keyword evidence="2" id="KW-1185">Reference proteome</keyword>
<comment type="caution">
    <text evidence="1">The sequence shown here is derived from an EMBL/GenBank/DDBJ whole genome shotgun (WGS) entry which is preliminary data.</text>
</comment>
<organism evidence="1 2">
    <name type="scientific">Centipeda periodontii DSM 2778</name>
    <dbReference type="NCBI Taxonomy" id="888060"/>
    <lineage>
        <taxon>Bacteria</taxon>
        <taxon>Bacillati</taxon>
        <taxon>Bacillota</taxon>
        <taxon>Negativicutes</taxon>
        <taxon>Selenomonadales</taxon>
        <taxon>Selenomonadaceae</taxon>
        <taxon>Centipeda</taxon>
    </lineage>
</organism>
<reference evidence="1 2" key="1">
    <citation type="submission" date="2011-04" db="EMBL/GenBank/DDBJ databases">
        <authorList>
            <person name="Muzny D."/>
            <person name="Qin X."/>
            <person name="Deng J."/>
            <person name="Jiang H."/>
            <person name="Liu Y."/>
            <person name="Qu J."/>
            <person name="Song X.-Z."/>
            <person name="Zhang L."/>
            <person name="Thornton R."/>
            <person name="Coyle M."/>
            <person name="Francisco L."/>
            <person name="Jackson L."/>
            <person name="Javaid M."/>
            <person name="Korchina V."/>
            <person name="Kovar C."/>
            <person name="Mata R."/>
            <person name="Mathew T."/>
            <person name="Ngo R."/>
            <person name="Nguyen L."/>
            <person name="Nguyen N."/>
            <person name="Okwuonu G."/>
            <person name="Ongeri F."/>
            <person name="Pham C."/>
            <person name="Simmons D."/>
            <person name="Wilczek-Boney K."/>
            <person name="Hale W."/>
            <person name="Jakkamsetti A."/>
            <person name="Pham P."/>
            <person name="Ruth R."/>
            <person name="San Lucas F."/>
            <person name="Warren J."/>
            <person name="Zhang J."/>
            <person name="Zhao Z."/>
            <person name="Zhou C."/>
            <person name="Zhu D."/>
            <person name="Lee S."/>
            <person name="Bess C."/>
            <person name="Blankenburg K."/>
            <person name="Forbes L."/>
            <person name="Fu Q."/>
            <person name="Gubbala S."/>
            <person name="Hirani K."/>
            <person name="Jayaseelan J.C."/>
            <person name="Lara F."/>
            <person name="Munidasa M."/>
            <person name="Palculict T."/>
            <person name="Patil S."/>
            <person name="Pu L.-L."/>
            <person name="Saada N."/>
            <person name="Tang L."/>
            <person name="Weissenberger G."/>
            <person name="Zhu Y."/>
            <person name="Hemphill L."/>
            <person name="Shang Y."/>
            <person name="Youmans B."/>
            <person name="Ayvaz T."/>
            <person name="Ross M."/>
            <person name="Santibanez J."/>
            <person name="Aqrawi P."/>
            <person name="Gross S."/>
            <person name="Joshi V."/>
            <person name="Fowler G."/>
            <person name="Nazareth L."/>
            <person name="Reid J."/>
            <person name="Worley K."/>
            <person name="Petrosino J."/>
            <person name="Highlander S."/>
            <person name="Gibbs R."/>
        </authorList>
    </citation>
    <scope>NUCLEOTIDE SEQUENCE [LARGE SCALE GENOMIC DNA]</scope>
    <source>
        <strain evidence="1 2">DSM 2778</strain>
    </source>
</reference>